<dbReference type="PANTHER" id="PTHR11645:SF0">
    <property type="entry name" value="PYRROLINE-5-CARBOXYLATE REDUCTASE 3"/>
    <property type="match status" value="1"/>
</dbReference>
<dbReference type="SUPFAM" id="SSF51419">
    <property type="entry name" value="PLP-binding barrel"/>
    <property type="match status" value="1"/>
</dbReference>
<comment type="pathway">
    <text evidence="4">Amino-acid biosynthesis; L-proline biosynthesis; L-proline from L-glutamate 5-semialdehyde: step 1/1.</text>
</comment>
<dbReference type="SUPFAM" id="SSF48179">
    <property type="entry name" value="6-phosphogluconate dehydrogenase C-terminal domain-like"/>
    <property type="match status" value="1"/>
</dbReference>
<keyword evidence="10" id="KW-1185">Reference proteome</keyword>
<dbReference type="InterPro" id="IPR036291">
    <property type="entry name" value="NAD(P)-bd_dom_sf"/>
</dbReference>
<dbReference type="PANTHER" id="PTHR11645">
    <property type="entry name" value="PYRROLINE-5-CARBOXYLATE REDUCTASE"/>
    <property type="match status" value="1"/>
</dbReference>
<evidence type="ECO:0000256" key="4">
    <source>
        <dbReference type="HAMAP-Rule" id="MF_01925"/>
    </source>
</evidence>
<evidence type="ECO:0000313" key="10">
    <source>
        <dbReference type="Proteomes" id="UP000189310"/>
    </source>
</evidence>
<evidence type="ECO:0000313" key="9">
    <source>
        <dbReference type="EMBL" id="ONN68978.1"/>
    </source>
</evidence>
<evidence type="ECO:0000259" key="8">
    <source>
        <dbReference type="Pfam" id="PF14748"/>
    </source>
</evidence>
<dbReference type="NCBIfam" id="TIGR00112">
    <property type="entry name" value="proC"/>
    <property type="match status" value="1"/>
</dbReference>
<dbReference type="SUPFAM" id="SSF51735">
    <property type="entry name" value="NAD(P)-binding Rossmann-fold domains"/>
    <property type="match status" value="1"/>
</dbReference>
<dbReference type="InterPro" id="IPR011078">
    <property type="entry name" value="PyrdxlP_homeostasis"/>
</dbReference>
<comment type="function">
    <text evidence="5">Pyridoxal 5'-phosphate (PLP)-binding protein, which is involved in PLP homeostasis.</text>
</comment>
<dbReference type="InterPro" id="IPR008927">
    <property type="entry name" value="6-PGluconate_DH-like_C_sf"/>
</dbReference>
<feature type="domain" description="Pyrroline-5-carboxylate reductase catalytic N-terminal" evidence="7">
    <location>
        <begin position="240"/>
        <end position="334"/>
    </location>
</feature>
<dbReference type="InterPro" id="IPR001608">
    <property type="entry name" value="Ala_racemase_N"/>
</dbReference>
<name>A0ABX3IKY1_9PSED</name>
<dbReference type="InterPro" id="IPR029066">
    <property type="entry name" value="PLP-binding_barrel"/>
</dbReference>
<evidence type="ECO:0000256" key="5">
    <source>
        <dbReference type="HAMAP-Rule" id="MF_02087"/>
    </source>
</evidence>
<dbReference type="EMBL" id="MTLN01000010">
    <property type="protein sequence ID" value="ONN68978.1"/>
    <property type="molecule type" value="Genomic_DNA"/>
</dbReference>
<comment type="similarity">
    <text evidence="1 4">Belongs to the pyrroline-5-carboxylate reductase family.</text>
</comment>
<dbReference type="Gene3D" id="3.20.20.10">
    <property type="entry name" value="Alanine racemase"/>
    <property type="match status" value="1"/>
</dbReference>
<dbReference type="InterPro" id="IPR029036">
    <property type="entry name" value="P5CR_dimer"/>
</dbReference>
<protein>
    <recommendedName>
        <fullName evidence="4 5">Multifunctional fusion protein</fullName>
    </recommendedName>
    <domain>
        <recommendedName>
            <fullName evidence="4">Pyrroline-5-carboxylate reductase</fullName>
            <shortName evidence="4">P5C reductase</shortName>
            <shortName evidence="4">P5CR</shortName>
            <ecNumber evidence="4">1.5.1.2</ecNumber>
        </recommendedName>
        <alternativeName>
            <fullName evidence="4">PCA reductase</fullName>
        </alternativeName>
    </domain>
    <domain>
        <recommendedName>
            <fullName evidence="5">Pyridoxal phosphate homeostasis protein</fullName>
            <shortName evidence="5">PLP homeostasis protein</shortName>
        </recommendedName>
    </domain>
</protein>
<comment type="similarity">
    <text evidence="5">Belongs to the pyridoxal phosphate-binding protein YggS/PROSC family.</text>
</comment>
<dbReference type="CDD" id="cd06824">
    <property type="entry name" value="PLPDE_III_Yggs_like"/>
    <property type="match status" value="1"/>
</dbReference>
<dbReference type="Gene3D" id="3.40.50.720">
    <property type="entry name" value="NAD(P)-binding Rossmann-like Domain"/>
    <property type="match status" value="1"/>
</dbReference>
<proteinExistence type="inferred from homology"/>
<comment type="catalytic activity">
    <reaction evidence="4">
        <text>L-proline + NADP(+) = (S)-1-pyrroline-5-carboxylate + NADPH + 2 H(+)</text>
        <dbReference type="Rhea" id="RHEA:14109"/>
        <dbReference type="ChEBI" id="CHEBI:15378"/>
        <dbReference type="ChEBI" id="CHEBI:17388"/>
        <dbReference type="ChEBI" id="CHEBI:57783"/>
        <dbReference type="ChEBI" id="CHEBI:58349"/>
        <dbReference type="ChEBI" id="CHEBI:60039"/>
        <dbReference type="EC" id="1.5.1.2"/>
    </reaction>
</comment>
<keyword evidence="2 4" id="KW-0521">NADP</keyword>
<comment type="subcellular location">
    <subcellularLocation>
        <location evidence="4">Cytoplasm</location>
    </subcellularLocation>
</comment>
<evidence type="ECO:0000259" key="7">
    <source>
        <dbReference type="Pfam" id="PF03807"/>
    </source>
</evidence>
<gene>
    <name evidence="4" type="primary">proC</name>
    <name evidence="9" type="ORF">BVL52_22070</name>
</gene>
<feature type="domain" description="Alanine racemase N-terminal" evidence="6">
    <location>
        <begin position="28"/>
        <end position="223"/>
    </location>
</feature>
<reference evidence="9 10" key="1">
    <citation type="submission" date="2017-01" db="EMBL/GenBank/DDBJ databases">
        <title>Pseudomonas psychrotolerans genome sequencing and assembly.</title>
        <authorList>
            <person name="Vyas B."/>
            <person name="Mayilraj S."/>
        </authorList>
    </citation>
    <scope>NUCLEOTIDE SEQUENCE [LARGE SCALE GENOMIC DNA]</scope>
    <source>
        <strain evidence="9 10">SDS18</strain>
    </source>
</reference>
<comment type="caution">
    <text evidence="9">The sequence shown here is derived from an EMBL/GenBank/DDBJ whole genome shotgun (WGS) entry which is preliminary data.</text>
</comment>
<keyword evidence="5" id="KW-0663">Pyridoxal phosphate</keyword>
<dbReference type="Pfam" id="PF01168">
    <property type="entry name" value="Ala_racemase_N"/>
    <property type="match status" value="1"/>
</dbReference>
<keyword evidence="4" id="KW-0641">Proline biosynthesis</keyword>
<comment type="function">
    <text evidence="4">Catalyzes the reduction of 1-pyrroline-5-carboxylate (PCA) to L-proline.</text>
</comment>
<dbReference type="Proteomes" id="UP000189310">
    <property type="component" value="Unassembled WGS sequence"/>
</dbReference>
<keyword evidence="4" id="KW-0028">Amino-acid biosynthesis</keyword>
<dbReference type="InterPro" id="IPR000304">
    <property type="entry name" value="Pyrroline-COOH_reductase"/>
</dbReference>
<dbReference type="HAMAP" id="MF_02087">
    <property type="entry name" value="PLP_homeostasis"/>
    <property type="match status" value="1"/>
</dbReference>
<accession>A0ABX3IKY1</accession>
<dbReference type="PROSITE" id="PS01211">
    <property type="entry name" value="UPF0001"/>
    <property type="match status" value="1"/>
</dbReference>
<evidence type="ECO:0000259" key="6">
    <source>
        <dbReference type="Pfam" id="PF01168"/>
    </source>
</evidence>
<feature type="domain" description="Pyrroline-5-carboxylate reductase dimerisation" evidence="8">
    <location>
        <begin position="397"/>
        <end position="501"/>
    </location>
</feature>
<dbReference type="Gene3D" id="1.10.3730.10">
    <property type="entry name" value="ProC C-terminal domain-like"/>
    <property type="match status" value="1"/>
</dbReference>
<dbReference type="Pfam" id="PF03807">
    <property type="entry name" value="F420_oxidored"/>
    <property type="match status" value="1"/>
</dbReference>
<feature type="modified residue" description="N6-(pyridoxal phosphate)lysine" evidence="5">
    <location>
        <position position="36"/>
    </location>
</feature>
<comment type="catalytic activity">
    <reaction evidence="4">
        <text>L-proline + NAD(+) = (S)-1-pyrroline-5-carboxylate + NADH + 2 H(+)</text>
        <dbReference type="Rhea" id="RHEA:14105"/>
        <dbReference type="ChEBI" id="CHEBI:15378"/>
        <dbReference type="ChEBI" id="CHEBI:17388"/>
        <dbReference type="ChEBI" id="CHEBI:57540"/>
        <dbReference type="ChEBI" id="CHEBI:57945"/>
        <dbReference type="ChEBI" id="CHEBI:60039"/>
        <dbReference type="EC" id="1.5.1.2"/>
    </reaction>
</comment>
<keyword evidence="3 4" id="KW-0560">Oxidoreductase</keyword>
<organism evidence="9 10">
    <name type="scientific">Pseudomonas oryzihabitans</name>
    <dbReference type="NCBI Taxonomy" id="47885"/>
    <lineage>
        <taxon>Bacteria</taxon>
        <taxon>Pseudomonadati</taxon>
        <taxon>Pseudomonadota</taxon>
        <taxon>Gammaproteobacteria</taxon>
        <taxon>Pseudomonadales</taxon>
        <taxon>Pseudomonadaceae</taxon>
        <taxon>Pseudomonas</taxon>
    </lineage>
</organism>
<dbReference type="EC" id="1.5.1.2" evidence="4"/>
<evidence type="ECO:0000256" key="3">
    <source>
        <dbReference type="ARBA" id="ARBA00023002"/>
    </source>
</evidence>
<dbReference type="Pfam" id="PF14748">
    <property type="entry name" value="P5CR_dimer"/>
    <property type="match status" value="1"/>
</dbReference>
<sequence>MSTIAENSATVLERIAAASRTAGRDPATVGLLAVSKTKPAAALREAAVAGLRDFGENYLQEALDKQPALADLPLVWHFIGPIQSNKTRAIASHFDWVHSVDRLKIAQRLAEQRPPERGPLNICLQVNVSGEASKSGCHPDELPALAAAVSRLPNLRLRGLMAIPEPTDDPASQRAAFARLRTLSEALNLGLDTLSMGMSQDLEAAIAEGATWVRVGTALFGARDYGAASSTLEVSMNDTRIAFIGAGNMAGAIIGGLLAQGVPARQLSASNRNPAKREALAREHGIRVEASNSAVLADADVVVLGVKPQVMGEVCQELAPHLRPDQLIVSVAAGITCASLTRWLGPRALVRCMPNVPSQLRLGASGLFANDQVSAEQRARAQEILAAVGLALWVEEEQQLDAVTAVSGSGPAYFFLLMEAMTQAGTKLGLPAEVAQQLTLHTARGAAAMACQGDRSPEQLRRSVMSPKGTTERAIETFQAGAFEDLVEEALTAAADRAAELAQLPDR</sequence>
<keyword evidence="4" id="KW-0963">Cytoplasm</keyword>
<dbReference type="InterPro" id="IPR028939">
    <property type="entry name" value="P5C_Rdtase_cat_N"/>
</dbReference>
<evidence type="ECO:0000256" key="1">
    <source>
        <dbReference type="ARBA" id="ARBA00005525"/>
    </source>
</evidence>
<dbReference type="NCBIfam" id="TIGR00044">
    <property type="entry name" value="YggS family pyridoxal phosphate-dependent enzyme"/>
    <property type="match status" value="1"/>
</dbReference>
<dbReference type="HAMAP" id="MF_01925">
    <property type="entry name" value="P5C_reductase"/>
    <property type="match status" value="1"/>
</dbReference>
<evidence type="ECO:0000256" key="2">
    <source>
        <dbReference type="ARBA" id="ARBA00022857"/>
    </source>
</evidence>